<dbReference type="OrthoDB" id="1187987at2"/>
<evidence type="ECO:0000313" key="2">
    <source>
        <dbReference type="EMBL" id="TXK00988.1"/>
    </source>
</evidence>
<proteinExistence type="predicted"/>
<accession>A0A418N5A5</accession>
<protein>
    <submittedName>
        <fullName evidence="1">Uncharacterized protein</fullName>
    </submittedName>
</protein>
<evidence type="ECO:0000313" key="1">
    <source>
        <dbReference type="EMBL" id="RIV69320.1"/>
    </source>
</evidence>
<dbReference type="EMBL" id="QXFJ01000029">
    <property type="protein sequence ID" value="RIV69320.1"/>
    <property type="molecule type" value="Genomic_DNA"/>
</dbReference>
<dbReference type="EMBL" id="VNWL01000028">
    <property type="protein sequence ID" value="TXK00988.1"/>
    <property type="molecule type" value="Genomic_DNA"/>
</dbReference>
<sequence>MKDILLITILFLVLSCSHKESSDSKIKAKENDTVSFVYNGFNHHRKLDLISNQEFIRFESVASCFGDMWIEKHFGRYTATDSTIKLEPRTVELIVYTRFPEEIDQKLILPYGPDSLKINTEYKIFSWKNKEYLLSEEFDSIRSFESRNDYQKFAYYYNIGEEPNYSGNYLTRLKKDSTINIPWDIYKIPKKYRDDFLEEPISVRIIDRKKKVEIDEYDPEGELVSWRIKIDKGTKNGVRKGFHFITKDDKFFIDVDSTQSSVSFGSCYIYNMDEKYFRIGTEMKTKWER</sequence>
<name>A0A418N5A5_9FLAO</name>
<keyword evidence="4" id="KW-1185">Reference proteome</keyword>
<dbReference type="Proteomes" id="UP000284189">
    <property type="component" value="Unassembled WGS sequence"/>
</dbReference>
<organism evidence="1 3">
    <name type="scientific">Flagellimonas aequoris</name>
    <dbReference type="NCBI Taxonomy" id="2306997"/>
    <lineage>
        <taxon>Bacteria</taxon>
        <taxon>Pseudomonadati</taxon>
        <taxon>Bacteroidota</taxon>
        <taxon>Flavobacteriia</taxon>
        <taxon>Flavobacteriales</taxon>
        <taxon>Flavobacteriaceae</taxon>
        <taxon>Flagellimonas</taxon>
    </lineage>
</organism>
<dbReference type="RefSeq" id="WP_119641006.1">
    <property type="nucleotide sequence ID" value="NZ_QXFJ01000029.1"/>
</dbReference>
<dbReference type="AlphaFoldDB" id="A0A418N5A5"/>
<dbReference type="Proteomes" id="UP000321528">
    <property type="component" value="Unassembled WGS sequence"/>
</dbReference>
<evidence type="ECO:0000313" key="3">
    <source>
        <dbReference type="Proteomes" id="UP000284189"/>
    </source>
</evidence>
<evidence type="ECO:0000313" key="4">
    <source>
        <dbReference type="Proteomes" id="UP000321528"/>
    </source>
</evidence>
<dbReference type="PROSITE" id="PS51257">
    <property type="entry name" value="PROKAR_LIPOPROTEIN"/>
    <property type="match status" value="1"/>
</dbReference>
<gene>
    <name evidence="1" type="ORF">D2U88_13015</name>
    <name evidence="2" type="ORF">FQ019_12890</name>
</gene>
<reference evidence="2 4" key="2">
    <citation type="submission" date="2019-07" db="EMBL/GenBank/DDBJ databases">
        <title>Draft genome of two Muricauda strains isolated from deep sea.</title>
        <authorList>
            <person name="Sun C."/>
        </authorList>
    </citation>
    <scope>NUCLEOTIDE SEQUENCE [LARGE SCALE GENOMIC DNA]</scope>
    <source>
        <strain evidence="2 4">NH166</strain>
    </source>
</reference>
<reference evidence="1 3" key="1">
    <citation type="submission" date="2018-08" db="EMBL/GenBank/DDBJ databases">
        <title>Proposal of Muricauda 72 sp.nov. and Muricauda NH166 sp.nov., isolated from seawater.</title>
        <authorList>
            <person name="Cheng H."/>
            <person name="Wu Y.-H."/>
            <person name="Guo L.-L."/>
            <person name="Xu X.-W."/>
        </authorList>
    </citation>
    <scope>NUCLEOTIDE SEQUENCE [LARGE SCALE GENOMIC DNA]</scope>
    <source>
        <strain evidence="1 3">NH166</strain>
    </source>
</reference>
<comment type="caution">
    <text evidence="1">The sequence shown here is derived from an EMBL/GenBank/DDBJ whole genome shotgun (WGS) entry which is preliminary data.</text>
</comment>